<comment type="similarity">
    <text evidence="2">Belongs to the ATPase A chain family.</text>
</comment>
<dbReference type="RefSeq" id="YP_010383215.1">
    <property type="nucleotide sequence ID" value="NC_063566.1"/>
</dbReference>
<keyword evidence="10" id="KW-0066">ATP synthesis</keyword>
<evidence type="ECO:0000256" key="11">
    <source>
        <dbReference type="RuleBase" id="RU004450"/>
    </source>
</evidence>
<feature type="transmembrane region" description="Helical" evidence="12">
    <location>
        <begin position="183"/>
        <end position="213"/>
    </location>
</feature>
<organism evidence="13">
    <name type="scientific">Cerion coloni</name>
    <dbReference type="NCBI Taxonomy" id="2894307"/>
    <lineage>
        <taxon>Eukaryota</taxon>
        <taxon>Metazoa</taxon>
        <taxon>Spiralia</taxon>
        <taxon>Lophotrochozoa</taxon>
        <taxon>Mollusca</taxon>
        <taxon>Gastropoda</taxon>
        <taxon>Heterobranchia</taxon>
        <taxon>Euthyneura</taxon>
        <taxon>Panpulmonata</taxon>
        <taxon>Eupulmonata</taxon>
        <taxon>Stylommatophora</taxon>
        <taxon>Helicina</taxon>
        <taxon>Urocoptoidea</taxon>
        <taxon>Cerionidae</taxon>
        <taxon>Cerion</taxon>
    </lineage>
</organism>
<dbReference type="Pfam" id="PF00119">
    <property type="entry name" value="ATP-synt_A"/>
    <property type="match status" value="1"/>
</dbReference>
<dbReference type="GO" id="GO:0046933">
    <property type="term" value="F:proton-transporting ATP synthase activity, rotational mechanism"/>
    <property type="evidence" value="ECO:0007669"/>
    <property type="project" value="TreeGrafter"/>
</dbReference>
<proteinExistence type="inferred from homology"/>
<dbReference type="GeneID" id="72634950"/>
<keyword evidence="7 12" id="KW-1133">Transmembrane helix</keyword>
<feature type="transmembrane region" description="Helical" evidence="12">
    <location>
        <begin position="90"/>
        <end position="112"/>
    </location>
</feature>
<geneLocation type="mitochondrion" evidence="13"/>
<dbReference type="NCBIfam" id="TIGR01131">
    <property type="entry name" value="ATP_synt_6_or_A"/>
    <property type="match status" value="1"/>
</dbReference>
<dbReference type="PANTHER" id="PTHR11410:SF0">
    <property type="entry name" value="ATP SYNTHASE SUBUNIT A"/>
    <property type="match status" value="1"/>
</dbReference>
<keyword evidence="13" id="KW-0496">Mitochondrion</keyword>
<keyword evidence="6" id="KW-0375">Hydrogen ion transport</keyword>
<sequence length="216" mass="23754">MCSDLFSSLDGGSKLVYTLPVILSLALMFTSGWVSSSCHTLVILPSKMWNSPSVKNYRWAQLSLIVIFTIILTSNILGLTPWIYGFTSNLVYVCSISLTMWILFLFSGVLLAPAQSLAHLAPSGAPLAMMPFLILIETISILIRPLTLTVRLVANISAGHIVLGLIAIPLASLSSHFVTVSLYLMMLMYVLFEFFVSAIQSYIFTLLLSLYLAEHP</sequence>
<evidence type="ECO:0000256" key="5">
    <source>
        <dbReference type="ARBA" id="ARBA00022692"/>
    </source>
</evidence>
<dbReference type="PROSITE" id="PS00449">
    <property type="entry name" value="ATPASE_A"/>
    <property type="match status" value="1"/>
</dbReference>
<keyword evidence="4" id="KW-0138">CF(0)</keyword>
<dbReference type="InterPro" id="IPR045083">
    <property type="entry name" value="ATP_synth_F0_asu_bact/mt"/>
</dbReference>
<dbReference type="PRINTS" id="PR00123">
    <property type="entry name" value="ATPASEA"/>
</dbReference>
<evidence type="ECO:0000256" key="10">
    <source>
        <dbReference type="ARBA" id="ARBA00023310"/>
    </source>
</evidence>
<dbReference type="SUPFAM" id="SSF81336">
    <property type="entry name" value="F1F0 ATP synthase subunit A"/>
    <property type="match status" value="1"/>
</dbReference>
<keyword evidence="8" id="KW-0406">Ion transport</keyword>
<dbReference type="CTD" id="4508"/>
<keyword evidence="9 12" id="KW-0472">Membrane</keyword>
<evidence type="ECO:0000256" key="1">
    <source>
        <dbReference type="ARBA" id="ARBA00004141"/>
    </source>
</evidence>
<keyword evidence="5 12" id="KW-0812">Transmembrane</keyword>
<comment type="subcellular location">
    <subcellularLocation>
        <location evidence="1">Membrane</location>
        <topology evidence="1">Multi-pass membrane protein</topology>
    </subcellularLocation>
    <subcellularLocation>
        <location evidence="11">Mitochondrion inner membrane</location>
        <topology evidence="11">Multi-pass membrane protein</topology>
    </subcellularLocation>
</comment>
<evidence type="ECO:0000256" key="9">
    <source>
        <dbReference type="ARBA" id="ARBA00023136"/>
    </source>
</evidence>
<dbReference type="AlphaFoldDB" id="A0A8K2ARB0"/>
<evidence type="ECO:0000256" key="12">
    <source>
        <dbReference type="SAM" id="Phobius"/>
    </source>
</evidence>
<evidence type="ECO:0000256" key="4">
    <source>
        <dbReference type="ARBA" id="ARBA00022547"/>
    </source>
</evidence>
<feature type="transmembrane region" description="Helical" evidence="12">
    <location>
        <begin position="152"/>
        <end position="171"/>
    </location>
</feature>
<evidence type="ECO:0000313" key="13">
    <source>
        <dbReference type="EMBL" id="UEQ12594.1"/>
    </source>
</evidence>
<name>A0A8K2ARB0_9EUPU</name>
<dbReference type="GO" id="GO:0005743">
    <property type="term" value="C:mitochondrial inner membrane"/>
    <property type="evidence" value="ECO:0007669"/>
    <property type="project" value="UniProtKB-SubCell"/>
</dbReference>
<dbReference type="InterPro" id="IPR023011">
    <property type="entry name" value="ATP_synth_F0_asu_AS"/>
</dbReference>
<feature type="transmembrane region" description="Helical" evidence="12">
    <location>
        <begin position="124"/>
        <end position="146"/>
    </location>
</feature>
<evidence type="ECO:0000256" key="6">
    <source>
        <dbReference type="ARBA" id="ARBA00022781"/>
    </source>
</evidence>
<keyword evidence="3" id="KW-0813">Transport</keyword>
<dbReference type="PANTHER" id="PTHR11410">
    <property type="entry name" value="ATP SYNTHASE SUBUNIT A"/>
    <property type="match status" value="1"/>
</dbReference>
<dbReference type="CDD" id="cd00310">
    <property type="entry name" value="ATP-synt_Fo_a_6"/>
    <property type="match status" value="1"/>
</dbReference>
<evidence type="ECO:0000256" key="2">
    <source>
        <dbReference type="ARBA" id="ARBA00006810"/>
    </source>
</evidence>
<dbReference type="Gene3D" id="1.20.120.220">
    <property type="entry name" value="ATP synthase, F0 complex, subunit A"/>
    <property type="match status" value="1"/>
</dbReference>
<dbReference type="InterPro" id="IPR035908">
    <property type="entry name" value="F0_ATP_A_sf"/>
</dbReference>
<evidence type="ECO:0000256" key="3">
    <source>
        <dbReference type="ARBA" id="ARBA00022448"/>
    </source>
</evidence>
<dbReference type="EMBL" id="MN896024">
    <property type="protein sequence ID" value="UEQ12594.1"/>
    <property type="molecule type" value="Genomic_DNA"/>
</dbReference>
<evidence type="ECO:0000256" key="7">
    <source>
        <dbReference type="ARBA" id="ARBA00022989"/>
    </source>
</evidence>
<feature type="transmembrane region" description="Helical" evidence="12">
    <location>
        <begin position="64"/>
        <end position="84"/>
    </location>
</feature>
<dbReference type="GO" id="GO:0045259">
    <property type="term" value="C:proton-transporting ATP synthase complex"/>
    <property type="evidence" value="ECO:0007669"/>
    <property type="project" value="UniProtKB-KW"/>
</dbReference>
<feature type="transmembrane region" description="Helical" evidence="12">
    <location>
        <begin position="15"/>
        <end position="44"/>
    </location>
</feature>
<gene>
    <name evidence="13" type="primary">ATP6</name>
</gene>
<evidence type="ECO:0000256" key="8">
    <source>
        <dbReference type="ARBA" id="ARBA00023065"/>
    </source>
</evidence>
<dbReference type="InterPro" id="IPR000568">
    <property type="entry name" value="ATP_synth_F0_asu"/>
</dbReference>
<protein>
    <recommendedName>
        <fullName evidence="11">ATP synthase subunit a</fullName>
    </recommendedName>
</protein>
<reference evidence="13" key="1">
    <citation type="journal article" date="2021" name="Nautilus">
        <title>The complete mitochondrial genomes of Cerion watlingense Dall, 1905 and Cerion coloni Bartsch, 1924 (Gastropoda: Pulmonata: Cerionidae) fron San Salvador, Bahamas.</title>
        <authorList>
            <person name="Harasewych M.G."/>
            <person name="Sei M."/>
            <person name="Wirshing H.H."/>
            <person name="Gonzalez V.L."/>
            <person name="Uribe J.E."/>
        </authorList>
    </citation>
    <scope>NUCLEOTIDE SEQUENCE</scope>
</reference>
<accession>A0A8K2ARB0</accession>